<feature type="transmembrane region" description="Helical" evidence="6">
    <location>
        <begin position="311"/>
        <end position="332"/>
    </location>
</feature>
<dbReference type="EMBL" id="BAAAFH010000003">
    <property type="protein sequence ID" value="GAA0873768.1"/>
    <property type="molecule type" value="Genomic_DNA"/>
</dbReference>
<feature type="transmembrane region" description="Helical" evidence="6">
    <location>
        <begin position="379"/>
        <end position="400"/>
    </location>
</feature>
<dbReference type="InterPro" id="IPR029063">
    <property type="entry name" value="SAM-dependent_MTases_sf"/>
</dbReference>
<name>A0ABN1MLI1_9FLAO</name>
<evidence type="ECO:0000259" key="7">
    <source>
        <dbReference type="SMART" id="SM00563"/>
    </source>
</evidence>
<dbReference type="Pfam" id="PF03176">
    <property type="entry name" value="MMPL"/>
    <property type="match status" value="2"/>
</dbReference>
<dbReference type="SUPFAM" id="SSF69593">
    <property type="entry name" value="Glycerol-3-phosphate (1)-acyltransferase"/>
    <property type="match status" value="1"/>
</dbReference>
<feature type="transmembrane region" description="Helical" evidence="6">
    <location>
        <begin position="703"/>
        <end position="723"/>
    </location>
</feature>
<comment type="caution">
    <text evidence="8">The sequence shown here is derived from an EMBL/GenBank/DDBJ whole genome shotgun (WGS) entry which is preliminary data.</text>
</comment>
<accession>A0ABN1MLI1</accession>
<evidence type="ECO:0000313" key="8">
    <source>
        <dbReference type="EMBL" id="GAA0873768.1"/>
    </source>
</evidence>
<keyword evidence="2" id="KW-1003">Cell membrane</keyword>
<evidence type="ECO:0000313" key="9">
    <source>
        <dbReference type="Proteomes" id="UP001501126"/>
    </source>
</evidence>
<dbReference type="Pfam" id="PF01553">
    <property type="entry name" value="Acyltransferase"/>
    <property type="match status" value="1"/>
</dbReference>
<dbReference type="Proteomes" id="UP001501126">
    <property type="component" value="Unassembled WGS sequence"/>
</dbReference>
<feature type="transmembrane region" description="Helical" evidence="6">
    <location>
        <begin position="768"/>
        <end position="792"/>
    </location>
</feature>
<evidence type="ECO:0000256" key="2">
    <source>
        <dbReference type="ARBA" id="ARBA00022475"/>
    </source>
</evidence>
<dbReference type="Gene3D" id="3.40.50.150">
    <property type="entry name" value="Vaccinia Virus protein VP39"/>
    <property type="match status" value="1"/>
</dbReference>
<feature type="domain" description="Phospholipid/glycerol acyltransferase" evidence="7">
    <location>
        <begin position="885"/>
        <end position="994"/>
    </location>
</feature>
<feature type="transmembrane region" description="Helical" evidence="6">
    <location>
        <begin position="427"/>
        <end position="447"/>
    </location>
</feature>
<dbReference type="SUPFAM" id="SSF82866">
    <property type="entry name" value="Multidrug efflux transporter AcrB transmembrane domain"/>
    <property type="match status" value="2"/>
</dbReference>
<feature type="transmembrane region" description="Helical" evidence="6">
    <location>
        <begin position="653"/>
        <end position="670"/>
    </location>
</feature>
<dbReference type="Gene3D" id="1.20.1640.10">
    <property type="entry name" value="Multidrug efflux transporter AcrB transmembrane domain"/>
    <property type="match status" value="2"/>
</dbReference>
<reference evidence="8 9" key="1">
    <citation type="journal article" date="2019" name="Int. J. Syst. Evol. Microbiol.">
        <title>The Global Catalogue of Microorganisms (GCM) 10K type strain sequencing project: providing services to taxonomists for standard genome sequencing and annotation.</title>
        <authorList>
            <consortium name="The Broad Institute Genomics Platform"/>
            <consortium name="The Broad Institute Genome Sequencing Center for Infectious Disease"/>
            <person name="Wu L."/>
            <person name="Ma J."/>
        </authorList>
    </citation>
    <scope>NUCLEOTIDE SEQUENCE [LARGE SCALE GENOMIC DNA]</scope>
    <source>
        <strain evidence="8 9">JCM 16083</strain>
    </source>
</reference>
<gene>
    <name evidence="8" type="ORF">GCM10009118_01760</name>
</gene>
<dbReference type="SUPFAM" id="SSF53335">
    <property type="entry name" value="S-adenosyl-L-methionine-dependent methyltransferases"/>
    <property type="match status" value="1"/>
</dbReference>
<dbReference type="InterPro" id="IPR041698">
    <property type="entry name" value="Methyltransf_25"/>
</dbReference>
<keyword evidence="9" id="KW-1185">Reference proteome</keyword>
<dbReference type="InterPro" id="IPR004869">
    <property type="entry name" value="MMPL_dom"/>
</dbReference>
<dbReference type="InterPro" id="IPR050545">
    <property type="entry name" value="Mycobact_MmpL"/>
</dbReference>
<dbReference type="SMART" id="SM00563">
    <property type="entry name" value="PlsC"/>
    <property type="match status" value="1"/>
</dbReference>
<proteinExistence type="predicted"/>
<dbReference type="PANTHER" id="PTHR33406:SF13">
    <property type="entry name" value="MEMBRANE PROTEIN YDFJ"/>
    <property type="match status" value="1"/>
</dbReference>
<keyword evidence="5 6" id="KW-0472">Membrane</keyword>
<dbReference type="InterPro" id="IPR002123">
    <property type="entry name" value="Plipid/glycerol_acylTrfase"/>
</dbReference>
<evidence type="ECO:0000256" key="5">
    <source>
        <dbReference type="ARBA" id="ARBA00023136"/>
    </source>
</evidence>
<evidence type="ECO:0000256" key="3">
    <source>
        <dbReference type="ARBA" id="ARBA00022692"/>
    </source>
</evidence>
<evidence type="ECO:0000256" key="4">
    <source>
        <dbReference type="ARBA" id="ARBA00022989"/>
    </source>
</evidence>
<feature type="transmembrane region" description="Helical" evidence="6">
    <location>
        <begin position="260"/>
        <end position="278"/>
    </location>
</feature>
<comment type="subcellular location">
    <subcellularLocation>
        <location evidence="1">Cell membrane</location>
        <topology evidence="1">Multi-pass membrane protein</topology>
    </subcellularLocation>
</comment>
<protein>
    <submittedName>
        <fullName evidence="8">MMPL family transporter</fullName>
    </submittedName>
</protein>
<feature type="transmembrane region" description="Helical" evidence="6">
    <location>
        <begin position="744"/>
        <end position="762"/>
    </location>
</feature>
<sequence length="1271" mass="144916">MGKVFVKWYKFWKSRKWLFILLSVLFTSVLVNGIVKLTILQDITKSVDGGEVFAEYSDLLNNKGLNQDLLISIASDEVDFDSLQRVAESVSNDLLQQFPGYLTELTHEAPDVSELYDLVYEQLPYLKDTGELAWIDRDTVTAILQENHDRLYTPEGFFFKKYLFKDPLGLVPPVLSAFRKRSSQGGIEVIEGSYALADTTIILKGKLSNDFLTSPEKLTVLEEMESWLHARSEQSGLTIDYFTPSRIALANARQVKKDTTLTLVVSLLIIFFLLFSYYRKWSIPFYFLTPGVIGLLVSLGLMGYFKPEVTGLALGAGAVVIGIIMDYSFHFFTHLKHTGSVRETILEVSHPLVIGCLTTVLAFGALLFTNSAILNDFGLFAALSLVGTLLGVLSVLPIVLTDKWVEKFAQEKSKSKKERSFLKGRKISGKWGIAITVVLTIIAVSGISRVRFEGDLDALNFYPEEIREAESRHTGFLAKEDKRLFVAVRDADLDGALVKNEKLAKELIKAENRGEIRSFLSVSSYLFSEKQKERKWQEWLGYWSPVKENLYELLDVFSDEAGYSEIAFNEFKERIEQRPEDIDPKDFVITGELFDKLVSSKNDEATVLTVITASRENLEEVKNSLRSDNDFVVLDRSDLASKMVEAVESDFNYILYVSSLIVFVVLLINFGRIELTLITYLPMILSWLWILGFAGWMDIKFNLVNVVVTTFIFGLGDDFAIFVTEGKLNKFRTGSNSMASFRTGIILSAITTIVGTGVLVLAEHPAIHSIGLISIVGLISILFISLVVQPILFDFFISGRTEKGKAPLTLSGFFISVFAFSFFLSGCVIIYGALLIFKIIPFGQKGLKKTMHRILQAFTWAQVYVMVNLRKKIINRDLLDYKKPAVIIANHQSFVDILVMIMLDHRVIIMTNKWVYNSPFFGAAVRYADYLPASDGYENMMPRIRQLVDDGYSIMIFPEGTRSRSEDIGRFHKGAFYLAEELKLDIQPIVLHGFHFAMSKSDFLLKNGEITVKALPRIAYDDTSFGTTYAEKTKKISRYFKEEYKRLQQERKNERYIRQVLVLNYLYKTPSIEWYFRIKYRLEKANYQLYHEMIDDRKNIYDLGCGLGFLSYYLKVADTGRTIHGYDYDEEKIEIAANCYLKDDSIHFSCAAIETVYPENADAIFLMDVLHYMPQEKQVQVLENCLKGLNENGILFVRDGIADDPDHHKNTERTEVLSTQIVRFNKTVGDLHFFTSTFMKDFAEKHRLQLEMVSHSKTTSNHLFILQNKNE</sequence>
<evidence type="ECO:0000256" key="1">
    <source>
        <dbReference type="ARBA" id="ARBA00004651"/>
    </source>
</evidence>
<organism evidence="8 9">
    <name type="scientific">Wandonia haliotis</name>
    <dbReference type="NCBI Taxonomy" id="574963"/>
    <lineage>
        <taxon>Bacteria</taxon>
        <taxon>Pseudomonadati</taxon>
        <taxon>Bacteroidota</taxon>
        <taxon>Flavobacteriia</taxon>
        <taxon>Flavobacteriales</taxon>
        <taxon>Crocinitomicaceae</taxon>
        <taxon>Wandonia</taxon>
    </lineage>
</organism>
<dbReference type="CDD" id="cd07989">
    <property type="entry name" value="LPLAT_AGPAT-like"/>
    <property type="match status" value="1"/>
</dbReference>
<dbReference type="PANTHER" id="PTHR33406">
    <property type="entry name" value="MEMBRANE PROTEIN MJ1562-RELATED"/>
    <property type="match status" value="1"/>
</dbReference>
<dbReference type="Pfam" id="PF13649">
    <property type="entry name" value="Methyltransf_25"/>
    <property type="match status" value="1"/>
</dbReference>
<keyword evidence="4 6" id="KW-1133">Transmembrane helix</keyword>
<feature type="transmembrane region" description="Helical" evidence="6">
    <location>
        <begin position="285"/>
        <end position="305"/>
    </location>
</feature>
<dbReference type="CDD" id="cd02440">
    <property type="entry name" value="AdoMet_MTases"/>
    <property type="match status" value="1"/>
</dbReference>
<keyword evidence="3 6" id="KW-0812">Transmembrane</keyword>
<feature type="transmembrane region" description="Helical" evidence="6">
    <location>
        <begin position="352"/>
        <end position="373"/>
    </location>
</feature>
<evidence type="ECO:0000256" key="6">
    <source>
        <dbReference type="SAM" id="Phobius"/>
    </source>
</evidence>
<feature type="transmembrane region" description="Helical" evidence="6">
    <location>
        <begin position="813"/>
        <end position="837"/>
    </location>
</feature>
<feature type="transmembrane region" description="Helical" evidence="6">
    <location>
        <begin position="677"/>
        <end position="697"/>
    </location>
</feature>